<evidence type="ECO:0000256" key="9">
    <source>
        <dbReference type="ARBA" id="ARBA00023180"/>
    </source>
</evidence>
<dbReference type="SUPFAM" id="SSF53187">
    <property type="entry name" value="Zn-dependent exopeptidases"/>
    <property type="match status" value="1"/>
</dbReference>
<gene>
    <name evidence="13" type="ORF">Zmor_017482</name>
</gene>
<evidence type="ECO:0000256" key="7">
    <source>
        <dbReference type="ARBA" id="ARBA00022989"/>
    </source>
</evidence>
<dbReference type="Gene3D" id="3.40.630.10">
    <property type="entry name" value="Zn peptidases"/>
    <property type="match status" value="1"/>
</dbReference>
<dbReference type="InterPro" id="IPR008710">
    <property type="entry name" value="Nicastrin"/>
</dbReference>
<evidence type="ECO:0000256" key="3">
    <source>
        <dbReference type="ARBA" id="ARBA00015303"/>
    </source>
</evidence>
<dbReference type="InterPro" id="IPR041084">
    <property type="entry name" value="Ncstrn_small"/>
</dbReference>
<evidence type="ECO:0000256" key="4">
    <source>
        <dbReference type="ARBA" id="ARBA00022692"/>
    </source>
</evidence>
<evidence type="ECO:0000256" key="1">
    <source>
        <dbReference type="ARBA" id="ARBA00004479"/>
    </source>
</evidence>
<comment type="subcellular location">
    <subcellularLocation>
        <location evidence="1">Membrane</location>
        <topology evidence="1">Single-pass type I membrane protein</topology>
    </subcellularLocation>
</comment>
<evidence type="ECO:0000256" key="11">
    <source>
        <dbReference type="SAM" id="SignalP"/>
    </source>
</evidence>
<keyword evidence="7 10" id="KW-1133">Transmembrane helix</keyword>
<dbReference type="GO" id="GO:0007220">
    <property type="term" value="P:Notch receptor processing"/>
    <property type="evidence" value="ECO:0007669"/>
    <property type="project" value="TreeGrafter"/>
</dbReference>
<dbReference type="Pfam" id="PF18266">
    <property type="entry name" value="Ncstrn_small"/>
    <property type="match status" value="1"/>
</dbReference>
<dbReference type="AlphaFoldDB" id="A0AA38I902"/>
<evidence type="ECO:0000256" key="5">
    <source>
        <dbReference type="ARBA" id="ARBA00022729"/>
    </source>
</evidence>
<dbReference type="Proteomes" id="UP001168821">
    <property type="component" value="Unassembled WGS sequence"/>
</dbReference>
<feature type="chain" id="PRO_5041296003" description="Nicastrin" evidence="11">
    <location>
        <begin position="25"/>
        <end position="678"/>
    </location>
</feature>
<keyword evidence="5 11" id="KW-0732">Signal</keyword>
<dbReference type="PANTHER" id="PTHR21092">
    <property type="entry name" value="NICASTRIN"/>
    <property type="match status" value="1"/>
</dbReference>
<dbReference type="EMBL" id="JALNTZ010000005">
    <property type="protein sequence ID" value="KAJ3651438.1"/>
    <property type="molecule type" value="Genomic_DNA"/>
</dbReference>
<dbReference type="GO" id="GO:0007219">
    <property type="term" value="P:Notch signaling pathway"/>
    <property type="evidence" value="ECO:0007669"/>
    <property type="project" value="UniProtKB-KW"/>
</dbReference>
<evidence type="ECO:0000256" key="6">
    <source>
        <dbReference type="ARBA" id="ARBA00022976"/>
    </source>
</evidence>
<dbReference type="Pfam" id="PF05450">
    <property type="entry name" value="Nicastrin"/>
    <property type="match status" value="1"/>
</dbReference>
<evidence type="ECO:0000259" key="12">
    <source>
        <dbReference type="Pfam" id="PF18266"/>
    </source>
</evidence>
<feature type="signal peptide" evidence="11">
    <location>
        <begin position="1"/>
        <end position="24"/>
    </location>
</feature>
<dbReference type="PANTHER" id="PTHR21092:SF0">
    <property type="entry name" value="NICASTRIN"/>
    <property type="match status" value="1"/>
</dbReference>
<evidence type="ECO:0000313" key="14">
    <source>
        <dbReference type="Proteomes" id="UP001168821"/>
    </source>
</evidence>
<reference evidence="13" key="1">
    <citation type="journal article" date="2023" name="G3 (Bethesda)">
        <title>Whole genome assemblies of Zophobas morio and Tenebrio molitor.</title>
        <authorList>
            <person name="Kaur S."/>
            <person name="Stinson S.A."/>
            <person name="diCenzo G.C."/>
        </authorList>
    </citation>
    <scope>NUCLEOTIDE SEQUENCE</scope>
    <source>
        <strain evidence="13">QUZm001</strain>
    </source>
</reference>
<evidence type="ECO:0000256" key="10">
    <source>
        <dbReference type="SAM" id="Phobius"/>
    </source>
</evidence>
<evidence type="ECO:0000256" key="2">
    <source>
        <dbReference type="ARBA" id="ARBA00007717"/>
    </source>
</evidence>
<keyword evidence="6" id="KW-0914">Notch signaling pathway</keyword>
<keyword evidence="9" id="KW-0325">Glycoprotein</keyword>
<accession>A0AA38I902</accession>
<evidence type="ECO:0000256" key="8">
    <source>
        <dbReference type="ARBA" id="ARBA00023136"/>
    </source>
</evidence>
<keyword evidence="8 10" id="KW-0472">Membrane</keyword>
<proteinExistence type="inferred from homology"/>
<feature type="domain" description="Nicastrin small lobe" evidence="12">
    <location>
        <begin position="40"/>
        <end position="205"/>
    </location>
</feature>
<feature type="transmembrane region" description="Helical" evidence="10">
    <location>
        <begin position="639"/>
        <end position="658"/>
    </location>
</feature>
<dbReference type="GO" id="GO:0016485">
    <property type="term" value="P:protein processing"/>
    <property type="evidence" value="ECO:0007669"/>
    <property type="project" value="InterPro"/>
</dbReference>
<keyword evidence="14" id="KW-1185">Reference proteome</keyword>
<dbReference type="GO" id="GO:0005886">
    <property type="term" value="C:plasma membrane"/>
    <property type="evidence" value="ECO:0007669"/>
    <property type="project" value="TreeGrafter"/>
</dbReference>
<keyword evidence="4 10" id="KW-0812">Transmembrane</keyword>
<comment type="similarity">
    <text evidence="2">Belongs to the nicastrin family.</text>
</comment>
<organism evidence="13 14">
    <name type="scientific">Zophobas morio</name>
    <dbReference type="NCBI Taxonomy" id="2755281"/>
    <lineage>
        <taxon>Eukaryota</taxon>
        <taxon>Metazoa</taxon>
        <taxon>Ecdysozoa</taxon>
        <taxon>Arthropoda</taxon>
        <taxon>Hexapoda</taxon>
        <taxon>Insecta</taxon>
        <taxon>Pterygota</taxon>
        <taxon>Neoptera</taxon>
        <taxon>Endopterygota</taxon>
        <taxon>Coleoptera</taxon>
        <taxon>Polyphaga</taxon>
        <taxon>Cucujiformia</taxon>
        <taxon>Tenebrionidae</taxon>
        <taxon>Zophobas</taxon>
    </lineage>
</organism>
<sequence>MDFTLKPVFLLTIVLLYVAINVNAVRTKDKMYENIDASKACFRRLNATHQIGCTSKRGGSTGVIHYCRSQSDLDFILKNGTAPPYVPVIPTNLFTTSNVNRLKQSSKISGVLLYAGDENPDYFTHEQQCPNPESSLKGTCKASNVWNPHGTGLLYQDIPFPVFFVESEETIKFAKECFDKYNNHSFSTQRDRSLCSLQLTSFMYAATNSSTCIRRSNMITNLNPVKFCDPLGDNNAWASLFPLVRGPNLTEPIRDVGYIVVAARMDATSMFDKTEGAISPVTGLVALLATAKYLKTILPTDENFTKNVLFVVFNGETYDYIGSQRFVYELLKGNFPTKSKEFLPEIRMDDIDLFIELSQLNKTETVVAHYLSGTKLKDFLLKLRTNKGDLSFDEAEDSLPPASVHTFLKNRTNLPSLVLADHRGPFLNPFYNSVYDNASNLHYKYLNLTKDDISQSDNIQTHVQKVATMLAKSLYLEITAKSYQGPEDVADLQFIDELFHCYLENANCRVHQAIQKLELNTQPISLYIGVEVAPNFITTLIGLTLGWVTGDVTGPGNRNCTNEPKNYALRYYNMSRSLDDLNTTMCYRITMNFTEAVSPAFIIDGYDWSSGQYSTWTESIWGDIKLRVFLKPSAAHENMTIAVGSMVFILALLLVYFVKSRAHILFAPQLPTLAPTSC</sequence>
<evidence type="ECO:0000313" key="13">
    <source>
        <dbReference type="EMBL" id="KAJ3651438.1"/>
    </source>
</evidence>
<name>A0AA38I902_9CUCU</name>
<comment type="caution">
    <text evidence="13">The sequence shown here is derived from an EMBL/GenBank/DDBJ whole genome shotgun (WGS) entry which is preliminary data.</text>
</comment>
<protein>
    <recommendedName>
        <fullName evidence="3">Nicastrin</fullName>
    </recommendedName>
</protein>